<evidence type="ECO:0000259" key="3">
    <source>
        <dbReference type="Pfam" id="PF01464"/>
    </source>
</evidence>
<sequence>MNRLKRWLAEAGNDLAIIWMVEPRLFLWPLILLVFAVGLFIVPKADAASIPTAAEQHRRTLVRAAHAEWGLGAPVATFAAQVHQESAWRVNARSPVGAEGLAQFMPATADWMAEIYPRSLGPAQPYNPGWALRAMVAFDRWLYERNQAVNECDRWAFVLAGYNGGNGWVNRDRRLASAKGADPLAWFGHVERHNSGRSASNFKENRHYPRAILLRWEPMYAAAGWGPGVCAERYSRHEDPDAVSARHVDQQFACRLLPELVGCRRAVRIAAAPRSSGPALAARAGGQKTTHAALVAASAQA</sequence>
<evidence type="ECO:0000256" key="2">
    <source>
        <dbReference type="SAM" id="Phobius"/>
    </source>
</evidence>
<evidence type="ECO:0000313" key="4">
    <source>
        <dbReference type="EMBL" id="SFQ51404.1"/>
    </source>
</evidence>
<dbReference type="InterPro" id="IPR008258">
    <property type="entry name" value="Transglycosylase_SLT_dom_1"/>
</dbReference>
<comment type="similarity">
    <text evidence="1">Belongs to the transglycosylase Slt family.</text>
</comment>
<dbReference type="PANTHER" id="PTHR37423">
    <property type="entry name" value="SOLUBLE LYTIC MUREIN TRANSGLYCOSYLASE-RELATED"/>
    <property type="match status" value="1"/>
</dbReference>
<dbReference type="InterPro" id="IPR023346">
    <property type="entry name" value="Lysozyme-like_dom_sf"/>
</dbReference>
<name>A0A1I5Z4J8_9GAMM</name>
<keyword evidence="2" id="KW-0472">Membrane</keyword>
<keyword evidence="2" id="KW-0812">Transmembrane</keyword>
<proteinExistence type="inferred from homology"/>
<reference evidence="5" key="1">
    <citation type="submission" date="2016-10" db="EMBL/GenBank/DDBJ databases">
        <authorList>
            <person name="Varghese N."/>
            <person name="Submissions S."/>
        </authorList>
    </citation>
    <scope>NUCLEOTIDE SEQUENCE [LARGE SCALE GENOMIC DNA]</scope>
    <source>
        <strain evidence="5">JCM 15604</strain>
    </source>
</reference>
<evidence type="ECO:0000256" key="1">
    <source>
        <dbReference type="ARBA" id="ARBA00007734"/>
    </source>
</evidence>
<feature type="domain" description="Transglycosylase SLT" evidence="3">
    <location>
        <begin position="69"/>
        <end position="180"/>
    </location>
</feature>
<feature type="transmembrane region" description="Helical" evidence="2">
    <location>
        <begin position="25"/>
        <end position="42"/>
    </location>
</feature>
<organism evidence="4 5">
    <name type="scientific">Ectopseudomonas toyotomiensis</name>
    <dbReference type="NCBI Taxonomy" id="554344"/>
    <lineage>
        <taxon>Bacteria</taxon>
        <taxon>Pseudomonadati</taxon>
        <taxon>Pseudomonadota</taxon>
        <taxon>Gammaproteobacteria</taxon>
        <taxon>Pseudomonadales</taxon>
        <taxon>Pseudomonadaceae</taxon>
        <taxon>Ectopseudomonas</taxon>
    </lineage>
</organism>
<dbReference type="SUPFAM" id="SSF53955">
    <property type="entry name" value="Lysozyme-like"/>
    <property type="match status" value="1"/>
</dbReference>
<dbReference type="Pfam" id="PF01464">
    <property type="entry name" value="SLT"/>
    <property type="match status" value="1"/>
</dbReference>
<dbReference type="EMBL" id="FOXK01000025">
    <property type="protein sequence ID" value="SFQ51404.1"/>
    <property type="molecule type" value="Genomic_DNA"/>
</dbReference>
<dbReference type="PANTHER" id="PTHR37423:SF2">
    <property type="entry name" value="MEMBRANE-BOUND LYTIC MUREIN TRANSGLYCOSYLASE C"/>
    <property type="match status" value="1"/>
</dbReference>
<dbReference type="AlphaFoldDB" id="A0A1I5Z4J8"/>
<dbReference type="Gene3D" id="1.10.530.10">
    <property type="match status" value="1"/>
</dbReference>
<keyword evidence="2" id="KW-1133">Transmembrane helix</keyword>
<gene>
    <name evidence="4" type="ORF">SAMN05216177_1257</name>
</gene>
<dbReference type="Proteomes" id="UP000182025">
    <property type="component" value="Unassembled WGS sequence"/>
</dbReference>
<protein>
    <submittedName>
        <fullName evidence="4">Transglycosylase SLT domain-containing protein</fullName>
    </submittedName>
</protein>
<keyword evidence="5" id="KW-1185">Reference proteome</keyword>
<evidence type="ECO:0000313" key="5">
    <source>
        <dbReference type="Proteomes" id="UP000182025"/>
    </source>
</evidence>
<accession>A0A1I5Z4J8</accession>